<dbReference type="SUPFAM" id="SSF49464">
    <property type="entry name" value="Carboxypeptidase regulatory domain-like"/>
    <property type="match status" value="1"/>
</dbReference>
<feature type="signal peptide" evidence="5">
    <location>
        <begin position="1"/>
        <end position="24"/>
    </location>
</feature>
<evidence type="ECO:0000256" key="5">
    <source>
        <dbReference type="SAM" id="SignalP"/>
    </source>
</evidence>
<dbReference type="PANTHER" id="PTHR40980:SF4">
    <property type="entry name" value="TONB-DEPENDENT RECEPTOR-LIKE BETA-BARREL DOMAIN-CONTAINING PROTEIN"/>
    <property type="match status" value="1"/>
</dbReference>
<proteinExistence type="inferred from homology"/>
<protein>
    <recommendedName>
        <fullName evidence="10">TonB-dependent receptor</fullName>
    </recommendedName>
</protein>
<gene>
    <name evidence="8" type="ORF">BWR22_05120</name>
</gene>
<dbReference type="NCBIfam" id="TIGR01782">
    <property type="entry name" value="TonB-Xanth-Caul"/>
    <property type="match status" value="1"/>
</dbReference>
<dbReference type="InterPro" id="IPR037066">
    <property type="entry name" value="Plug_dom_sf"/>
</dbReference>
<dbReference type="InterPro" id="IPR008969">
    <property type="entry name" value="CarboxyPept-like_regulatory"/>
</dbReference>
<sequence>MKTKLLNKLAQLCFFLVVVQCSFAQNGSITGIIIDNIGGLPGASVYVKNTENGTTTDFDGNFTINNVTNGSNTIVISFVGYQTLEKTVTVENGKTTRLGTVSLTEAVNQLDQVVIKGTYYPSQVRALNIKKKGLAITEVLAADAIGKLPDRNAAEAVQRMQGVAIERDMGEGRRVIVRGAPTHWTSVLLNGNRLPSAGGASDERYTQLDIFPSELIQYVQLNKALTPDIDGDAIGGALNFITKSAPLRQTISATVAGGYNTRADDPSYNASVVYGDRIGEKFGFIASGVIWDRQTGIDRYQVDYDYTNENENEAFAINTLQLRDYVARRRTAGFNLGMDYDLTDNSKVYVKGLYSQYLDQQDVRETYFNFYNNNIQYQARHADYLTNLYSVQLGGDFKLNNKLNLDVIAQYSNSNFKLNSPKNLPESERGYPIVNFIQPMNYLGLSSDGNKYLAMDSPDGIGGSIDNISPNLASAIDPSQTILNQVILSSLKKDETHYVGKFDLTYNANDKLDIKFGSKATLLDRTFDSYNLVKMQGALLGVPNAPDIVTLSELETQNSPFDGSFINEIGNVYDGVNYNTLTNDQIDQIYSDEFAEEHGLITLVDKDSPSNAPLSYTGKEDVFSGYAMATYKINEKFELIGGIRNESNHLEFSGKRVTTNDDGTEVEDITVSKNYNAFLPMIHLKTKFSEKTILRTAVTRTYARPTFSRLNPGTQVNTFDRTITEGNTQLDPTFSTNFDAMFEFYPAGVGLISAGAYYKSLSNYIYDDQSIVEYNNENYLLSRPDNLDSAWLYGFEVGIVKRFDKAQNFLKNFGVELNYSYIDSEVEIPTYTAGTQTGTYKTSLPEQANHIGNAILVFENDKLMLRAAGNYKGKYLNQIRTIAGPEHYRWFGDNFTVDFSGAYNISDNLRAFIEVNNITNAPNRYYHGTSERPEQAGWSGIRGQVGLSYTLR</sequence>
<dbReference type="AlphaFoldDB" id="A0AAC9LJW2"/>
<dbReference type="Proteomes" id="UP000187506">
    <property type="component" value="Chromosome"/>
</dbReference>
<dbReference type="EMBL" id="CP019352">
    <property type="protein sequence ID" value="APX99714.1"/>
    <property type="molecule type" value="Genomic_DNA"/>
</dbReference>
<dbReference type="Gene3D" id="2.60.40.1120">
    <property type="entry name" value="Carboxypeptidase-like, regulatory domain"/>
    <property type="match status" value="1"/>
</dbReference>
<dbReference type="Gene3D" id="2.40.170.20">
    <property type="entry name" value="TonB-dependent receptor, beta-barrel domain"/>
    <property type="match status" value="1"/>
</dbReference>
<reference evidence="8 9" key="1">
    <citation type="submission" date="2017-01" db="EMBL/GenBank/DDBJ databases">
        <title>Complete genome of Lacinutrix venerupis DOK2-8 isolated from seawater in Dokdo.</title>
        <authorList>
            <person name="Chi W.-J."/>
            <person name="Kim J.H."/>
        </authorList>
    </citation>
    <scope>NUCLEOTIDE SEQUENCE [LARGE SCALE GENOMIC DNA]</scope>
    <source>
        <strain evidence="8 9">DOK2-8</strain>
    </source>
</reference>
<evidence type="ECO:0000313" key="9">
    <source>
        <dbReference type="Proteomes" id="UP000187506"/>
    </source>
</evidence>
<dbReference type="RefSeq" id="WP_076732343.1">
    <property type="nucleotide sequence ID" value="NZ_CP019352.1"/>
</dbReference>
<dbReference type="Pfam" id="PF07715">
    <property type="entry name" value="Plug"/>
    <property type="match status" value="1"/>
</dbReference>
<evidence type="ECO:0008006" key="10">
    <source>
        <dbReference type="Google" id="ProtNLM"/>
    </source>
</evidence>
<dbReference type="Pfam" id="PF00593">
    <property type="entry name" value="TonB_dep_Rec_b-barrel"/>
    <property type="match status" value="1"/>
</dbReference>
<comment type="subcellular location">
    <subcellularLocation>
        <location evidence="1 4">Cell outer membrane</location>
    </subcellularLocation>
</comment>
<keyword evidence="9" id="KW-1185">Reference proteome</keyword>
<evidence type="ECO:0000256" key="4">
    <source>
        <dbReference type="RuleBase" id="RU003357"/>
    </source>
</evidence>
<feature type="domain" description="TonB-dependent receptor-like beta-barrel" evidence="6">
    <location>
        <begin position="492"/>
        <end position="918"/>
    </location>
</feature>
<dbReference type="SUPFAM" id="SSF56935">
    <property type="entry name" value="Porins"/>
    <property type="match status" value="1"/>
</dbReference>
<organism evidence="8 9">
    <name type="scientific">Lacinutrix venerupis</name>
    <dbReference type="NCBI Taxonomy" id="1486034"/>
    <lineage>
        <taxon>Bacteria</taxon>
        <taxon>Pseudomonadati</taxon>
        <taxon>Bacteroidota</taxon>
        <taxon>Flavobacteriia</taxon>
        <taxon>Flavobacteriales</taxon>
        <taxon>Flavobacteriaceae</taxon>
        <taxon>Lacinutrix</taxon>
    </lineage>
</organism>
<feature type="chain" id="PRO_5042238007" description="TonB-dependent receptor" evidence="5">
    <location>
        <begin position="25"/>
        <end position="952"/>
    </location>
</feature>
<evidence type="ECO:0000256" key="2">
    <source>
        <dbReference type="ARBA" id="ARBA00023136"/>
    </source>
</evidence>
<dbReference type="PANTHER" id="PTHR40980">
    <property type="entry name" value="PLUG DOMAIN-CONTAINING PROTEIN"/>
    <property type="match status" value="1"/>
</dbReference>
<evidence type="ECO:0000313" key="8">
    <source>
        <dbReference type="EMBL" id="APX99714.1"/>
    </source>
</evidence>
<keyword evidence="5" id="KW-0732">Signal</keyword>
<accession>A0AAC9LJW2</accession>
<dbReference type="InterPro" id="IPR000531">
    <property type="entry name" value="Beta-barrel_TonB"/>
</dbReference>
<keyword evidence="4" id="KW-0798">TonB box</keyword>
<keyword evidence="2 4" id="KW-0472">Membrane</keyword>
<evidence type="ECO:0000256" key="1">
    <source>
        <dbReference type="ARBA" id="ARBA00004442"/>
    </source>
</evidence>
<evidence type="ECO:0000256" key="3">
    <source>
        <dbReference type="ARBA" id="ARBA00023237"/>
    </source>
</evidence>
<dbReference type="KEGG" id="lvn:BWR22_05120"/>
<name>A0AAC9LJW2_9FLAO</name>
<dbReference type="InterPro" id="IPR012910">
    <property type="entry name" value="Plug_dom"/>
</dbReference>
<evidence type="ECO:0000259" key="6">
    <source>
        <dbReference type="Pfam" id="PF00593"/>
    </source>
</evidence>
<comment type="similarity">
    <text evidence="4">Belongs to the TonB-dependent receptor family.</text>
</comment>
<dbReference type="InterPro" id="IPR036942">
    <property type="entry name" value="Beta-barrel_TonB_sf"/>
</dbReference>
<dbReference type="Gene3D" id="2.170.130.10">
    <property type="entry name" value="TonB-dependent receptor, plug domain"/>
    <property type="match status" value="1"/>
</dbReference>
<evidence type="ECO:0000259" key="7">
    <source>
        <dbReference type="Pfam" id="PF07715"/>
    </source>
</evidence>
<feature type="domain" description="TonB-dependent receptor plug" evidence="7">
    <location>
        <begin position="136"/>
        <end position="237"/>
    </location>
</feature>
<dbReference type="GO" id="GO:0009279">
    <property type="term" value="C:cell outer membrane"/>
    <property type="evidence" value="ECO:0007669"/>
    <property type="project" value="UniProtKB-SubCell"/>
</dbReference>
<dbReference type="Pfam" id="PF13715">
    <property type="entry name" value="CarbopepD_reg_2"/>
    <property type="match status" value="1"/>
</dbReference>
<dbReference type="InterPro" id="IPR010104">
    <property type="entry name" value="TonB_rcpt_bac"/>
</dbReference>
<keyword evidence="3" id="KW-0998">Cell outer membrane</keyword>